<sequence>MVKIFRVTGYAVNRRGHTVGIQYDVIAESAEPATDGALHSAIAEGYCLIRFTSAVVLLEADNA</sequence>
<proteinExistence type="predicted"/>
<name>A0A515D2L3_SERLI</name>
<dbReference type="EMBL" id="CP033893">
    <property type="protein sequence ID" value="QDL34659.1"/>
    <property type="molecule type" value="Genomic_DNA"/>
</dbReference>
<organism evidence="1 2">
    <name type="scientific">Serratia liquefaciens</name>
    <dbReference type="NCBI Taxonomy" id="614"/>
    <lineage>
        <taxon>Bacteria</taxon>
        <taxon>Pseudomonadati</taxon>
        <taxon>Pseudomonadota</taxon>
        <taxon>Gammaproteobacteria</taxon>
        <taxon>Enterobacterales</taxon>
        <taxon>Yersiniaceae</taxon>
        <taxon>Serratia</taxon>
    </lineage>
</organism>
<gene>
    <name evidence="1" type="ORF">EGO53_24080</name>
</gene>
<evidence type="ECO:0000313" key="1">
    <source>
        <dbReference type="EMBL" id="QDL34659.1"/>
    </source>
</evidence>
<dbReference type="RefSeq" id="WP_142816203.1">
    <property type="nucleotide sequence ID" value="NZ_CP033893.1"/>
</dbReference>
<accession>A0A515D2L3</accession>
<dbReference type="AlphaFoldDB" id="A0A515D2L3"/>
<evidence type="ECO:0000313" key="2">
    <source>
        <dbReference type="Proteomes" id="UP000317572"/>
    </source>
</evidence>
<protein>
    <submittedName>
        <fullName evidence="1">Uncharacterized protein</fullName>
    </submittedName>
</protein>
<reference evidence="1 2" key="1">
    <citation type="submission" date="2018-11" db="EMBL/GenBank/DDBJ databases">
        <title>The first complete genome of Serratia liquefaciens isolated from metalophyte plant revel distinctness adaptive mechanisms in an extreme habitat.</title>
        <authorList>
            <person name="Caneschi W.L."/>
            <person name="Sanchez A.B."/>
            <person name="Felestrino E.B."/>
            <person name="Assis R.A.B."/>
            <person name="Lemes C.G.C."/>
            <person name="Cordeiro I.F."/>
            <person name="Fonseca N.P."/>
            <person name="Villa M."/>
            <person name="Vieira I.T."/>
            <person name="Moraes L.A."/>
            <person name="Kamino L.H.Y."/>
            <person name="do Carmo F."/>
            <person name="Garcia C.M."/>
            <person name="Almeida N.F."/>
            <person name="Silva R.S."/>
            <person name="Ferro J.A."/>
            <person name="Ferro M.I.T."/>
            <person name="Varani A.M."/>
            <person name="Ferreira R.M."/>
            <person name="dos Santos V.L."/>
            <person name="Silva U.C."/>
            <person name="Setubal J.C."/>
            <person name="Moreira L.M."/>
        </authorList>
    </citation>
    <scope>NUCLEOTIDE SEQUENCE [LARGE SCALE GENOMIC DNA]</scope>
    <source>
        <strain evidence="1 2">FG3</strain>
    </source>
</reference>
<dbReference type="Proteomes" id="UP000317572">
    <property type="component" value="Chromosome"/>
</dbReference>